<organism evidence="3 4">
    <name type="scientific">Nocardioides terrae</name>
    <dbReference type="NCBI Taxonomy" id="574651"/>
    <lineage>
        <taxon>Bacteria</taxon>
        <taxon>Bacillati</taxon>
        <taxon>Actinomycetota</taxon>
        <taxon>Actinomycetes</taxon>
        <taxon>Propionibacteriales</taxon>
        <taxon>Nocardioidaceae</taxon>
        <taxon>Nocardioides</taxon>
    </lineage>
</organism>
<dbReference type="AlphaFoldDB" id="A0A1I1HW85"/>
<gene>
    <name evidence="3" type="ORF">SAMN04487968_10537</name>
</gene>
<evidence type="ECO:0000313" key="3">
    <source>
        <dbReference type="EMBL" id="SFC28194.1"/>
    </source>
</evidence>
<evidence type="ECO:0000313" key="4">
    <source>
        <dbReference type="Proteomes" id="UP000198832"/>
    </source>
</evidence>
<proteinExistence type="predicted"/>
<accession>A0A1I1HW85</accession>
<evidence type="ECO:0000259" key="2">
    <source>
        <dbReference type="Pfam" id="PF20537"/>
    </source>
</evidence>
<dbReference type="STRING" id="574651.SAMN04487968_10537"/>
<evidence type="ECO:0000256" key="1">
    <source>
        <dbReference type="SAM" id="Coils"/>
    </source>
</evidence>
<name>A0A1I1HW85_9ACTN</name>
<dbReference type="Pfam" id="PF20537">
    <property type="entry name" value="DUF6752"/>
    <property type="match status" value="1"/>
</dbReference>
<dbReference type="InterPro" id="IPR046640">
    <property type="entry name" value="DUF6752"/>
</dbReference>
<dbReference type="EMBL" id="FOLB01000005">
    <property type="protein sequence ID" value="SFC28194.1"/>
    <property type="molecule type" value="Genomic_DNA"/>
</dbReference>
<keyword evidence="4" id="KW-1185">Reference proteome</keyword>
<feature type="coiled-coil region" evidence="1">
    <location>
        <begin position="28"/>
        <end position="55"/>
    </location>
</feature>
<reference evidence="3 4" key="1">
    <citation type="submission" date="2016-10" db="EMBL/GenBank/DDBJ databases">
        <authorList>
            <person name="de Groot N.N."/>
        </authorList>
    </citation>
    <scope>NUCLEOTIDE SEQUENCE [LARGE SCALE GENOMIC DNA]</scope>
    <source>
        <strain evidence="3 4">CGMCC 1.7056</strain>
    </source>
</reference>
<keyword evidence="1" id="KW-0175">Coiled coil</keyword>
<dbReference type="OrthoDB" id="4951290at2"/>
<protein>
    <recommendedName>
        <fullName evidence="2">DUF6752 domain-containing protein</fullName>
    </recommendedName>
</protein>
<dbReference type="Proteomes" id="UP000198832">
    <property type="component" value="Unassembled WGS sequence"/>
</dbReference>
<feature type="domain" description="DUF6752" evidence="2">
    <location>
        <begin position="31"/>
        <end position="84"/>
    </location>
</feature>
<sequence>MASGNAKDFARRVRGLVEDRVRGSKAYESTLRARVQRLEEELEADRQLHRKVAELSDVVAELLIPIQDRDDAKVNEVLSRYRKTI</sequence>
<dbReference type="RefSeq" id="WP_091122348.1">
    <property type="nucleotide sequence ID" value="NZ_FOLB01000005.1"/>
</dbReference>